<gene>
    <name evidence="1" type="ORF">g.9891</name>
</gene>
<dbReference type="AlphaFoldDB" id="A0A1B6I0R0"/>
<dbReference type="EMBL" id="GECU01027165">
    <property type="protein sequence ID" value="JAS80541.1"/>
    <property type="molecule type" value="Transcribed_RNA"/>
</dbReference>
<organism evidence="1">
    <name type="scientific">Homalodisca liturata</name>
    <dbReference type="NCBI Taxonomy" id="320908"/>
    <lineage>
        <taxon>Eukaryota</taxon>
        <taxon>Metazoa</taxon>
        <taxon>Ecdysozoa</taxon>
        <taxon>Arthropoda</taxon>
        <taxon>Hexapoda</taxon>
        <taxon>Insecta</taxon>
        <taxon>Pterygota</taxon>
        <taxon>Neoptera</taxon>
        <taxon>Paraneoptera</taxon>
        <taxon>Hemiptera</taxon>
        <taxon>Auchenorrhyncha</taxon>
        <taxon>Membracoidea</taxon>
        <taxon>Cicadellidae</taxon>
        <taxon>Cicadellinae</taxon>
        <taxon>Proconiini</taxon>
        <taxon>Homalodisca</taxon>
    </lineage>
</organism>
<proteinExistence type="predicted"/>
<sequence length="160" mass="19128">AYFSLFILYPLWDSSFNNNFWQPATHTFETKKAIRILGNLQPRESCRDAFKHLKILTVIGLYILETVTYVHIKTPGIAERGEQFHHYNTRRATDYCLPVHRLRSTEHKPSYIGAKMWNCLPEMLKKVDQQQFARHSKTWLLNRPFYSIEEFMSWQTQPDF</sequence>
<protein>
    <submittedName>
        <fullName evidence="1">Uncharacterized protein</fullName>
    </submittedName>
</protein>
<name>A0A1B6I0R0_9HEMI</name>
<feature type="non-terminal residue" evidence="1">
    <location>
        <position position="1"/>
    </location>
</feature>
<reference evidence="1" key="1">
    <citation type="submission" date="2015-11" db="EMBL/GenBank/DDBJ databases">
        <title>De novo transcriptome assembly of four potential Pierce s Disease insect vectors from Arizona vineyards.</title>
        <authorList>
            <person name="Tassone E.E."/>
        </authorList>
    </citation>
    <scope>NUCLEOTIDE SEQUENCE</scope>
</reference>
<evidence type="ECO:0000313" key="1">
    <source>
        <dbReference type="EMBL" id="JAS80541.1"/>
    </source>
</evidence>
<accession>A0A1B6I0R0</accession>